<feature type="repeat" description="RCC1" evidence="1">
    <location>
        <begin position="59"/>
        <end position="116"/>
    </location>
</feature>
<accession>A0A0J7L7K8</accession>
<name>A0A0J7L7K8_LASNI</name>
<dbReference type="GO" id="GO:0005085">
    <property type="term" value="F:guanyl-nucleotide exchange factor activity"/>
    <property type="evidence" value="ECO:0007669"/>
    <property type="project" value="TreeGrafter"/>
</dbReference>
<gene>
    <name evidence="2" type="ORF">RF55_1051</name>
</gene>
<dbReference type="EMBL" id="LBMM01000342">
    <property type="protein sequence ID" value="KMR00152.1"/>
    <property type="molecule type" value="Genomic_DNA"/>
</dbReference>
<dbReference type="PROSITE" id="PS50012">
    <property type="entry name" value="RCC1_3"/>
    <property type="match status" value="3"/>
</dbReference>
<feature type="repeat" description="RCC1" evidence="1">
    <location>
        <begin position="120"/>
        <end position="180"/>
    </location>
</feature>
<dbReference type="PANTHER" id="PTHR46337">
    <property type="entry name" value="RCC1-LIKE G EXCHANGING FACTOR-LIKE PROTEIN"/>
    <property type="match status" value="1"/>
</dbReference>
<dbReference type="Proteomes" id="UP000036403">
    <property type="component" value="Unassembled WGS sequence"/>
</dbReference>
<protein>
    <submittedName>
        <fullName evidence="2">Williams-beuren syndrome chromosomal region 16 protein</fullName>
    </submittedName>
</protein>
<feature type="non-terminal residue" evidence="2">
    <location>
        <position position="238"/>
    </location>
</feature>
<dbReference type="GO" id="GO:0019843">
    <property type="term" value="F:rRNA binding"/>
    <property type="evidence" value="ECO:0007669"/>
    <property type="project" value="TreeGrafter"/>
</dbReference>
<dbReference type="OrthoDB" id="70707at2759"/>
<evidence type="ECO:0000256" key="1">
    <source>
        <dbReference type="PROSITE-ProRule" id="PRU00235"/>
    </source>
</evidence>
<dbReference type="PaxDb" id="67767-A0A0J7L7K8"/>
<organism evidence="2 3">
    <name type="scientific">Lasius niger</name>
    <name type="common">Black garden ant</name>
    <dbReference type="NCBI Taxonomy" id="67767"/>
    <lineage>
        <taxon>Eukaryota</taxon>
        <taxon>Metazoa</taxon>
        <taxon>Ecdysozoa</taxon>
        <taxon>Arthropoda</taxon>
        <taxon>Hexapoda</taxon>
        <taxon>Insecta</taxon>
        <taxon>Pterygota</taxon>
        <taxon>Neoptera</taxon>
        <taxon>Endopterygota</taxon>
        <taxon>Hymenoptera</taxon>
        <taxon>Apocrita</taxon>
        <taxon>Aculeata</taxon>
        <taxon>Formicoidea</taxon>
        <taxon>Formicidae</taxon>
        <taxon>Formicinae</taxon>
        <taxon>Lasius</taxon>
        <taxon>Lasius</taxon>
    </lineage>
</organism>
<sequence>MFRDTLGKIMFNTGRNYLKHVRRARILHSPSNSQKSIPKKSELKTLPIFQYPISQEDTRRVYVWGLAEHGALGETGALQKNKISYLSKPKRVSFAERHKVTDIACGYGFTVYAVHSSDKNIVYGTGINTDSQLGYNETDKKFPDNMVFIPRPINLPLENASTKVIGMAAGRAHLLILTTEGLFTLGNNAYGQCGRPIILNEDYKKNMVVHHIPNIKGSKITAVAAGQDHSILLTEIGE</sequence>
<dbReference type="STRING" id="67767.A0A0J7L7K8"/>
<dbReference type="SUPFAM" id="SSF50985">
    <property type="entry name" value="RCC1/BLIP-II"/>
    <property type="match status" value="1"/>
</dbReference>
<dbReference type="PANTHER" id="PTHR46337:SF1">
    <property type="entry name" value="RCC1-LIKE G EXCHANGING FACTOR-LIKE PROTEIN"/>
    <property type="match status" value="1"/>
</dbReference>
<keyword evidence="3" id="KW-1185">Reference proteome</keyword>
<dbReference type="Gene3D" id="2.130.10.30">
    <property type="entry name" value="Regulator of chromosome condensation 1/beta-lactamase-inhibitor protein II"/>
    <property type="match status" value="1"/>
</dbReference>
<dbReference type="PROSITE" id="PS00626">
    <property type="entry name" value="RCC1_2"/>
    <property type="match status" value="1"/>
</dbReference>
<dbReference type="InterPro" id="IPR053035">
    <property type="entry name" value="Mitochondrial_GEF_domain"/>
</dbReference>
<dbReference type="AlphaFoldDB" id="A0A0J7L7K8"/>
<comment type="caution">
    <text evidence="2">The sequence shown here is derived from an EMBL/GenBank/DDBJ whole genome shotgun (WGS) entry which is preliminary data.</text>
</comment>
<dbReference type="InterPro" id="IPR009091">
    <property type="entry name" value="RCC1/BLIP-II"/>
</dbReference>
<dbReference type="GO" id="GO:0005743">
    <property type="term" value="C:mitochondrial inner membrane"/>
    <property type="evidence" value="ECO:0007669"/>
    <property type="project" value="TreeGrafter"/>
</dbReference>
<evidence type="ECO:0000313" key="3">
    <source>
        <dbReference type="Proteomes" id="UP000036403"/>
    </source>
</evidence>
<dbReference type="GO" id="GO:0070131">
    <property type="term" value="P:positive regulation of mitochondrial translation"/>
    <property type="evidence" value="ECO:0007669"/>
    <property type="project" value="TreeGrafter"/>
</dbReference>
<proteinExistence type="predicted"/>
<dbReference type="InterPro" id="IPR000408">
    <property type="entry name" value="Reg_chr_condens"/>
</dbReference>
<reference evidence="2 3" key="1">
    <citation type="submission" date="2015-04" db="EMBL/GenBank/DDBJ databases">
        <title>Lasius niger genome sequencing.</title>
        <authorList>
            <person name="Konorov E.A."/>
            <person name="Nikitin M.A."/>
            <person name="Kirill M.V."/>
            <person name="Chang P."/>
        </authorList>
    </citation>
    <scope>NUCLEOTIDE SEQUENCE [LARGE SCALE GENOMIC DNA]</scope>
    <source>
        <tissue evidence="2">Whole</tissue>
    </source>
</reference>
<dbReference type="Pfam" id="PF00415">
    <property type="entry name" value="RCC1"/>
    <property type="match status" value="3"/>
</dbReference>
<evidence type="ECO:0000313" key="2">
    <source>
        <dbReference type="EMBL" id="KMR00152.1"/>
    </source>
</evidence>
<feature type="repeat" description="RCC1" evidence="1">
    <location>
        <begin position="180"/>
        <end position="236"/>
    </location>
</feature>